<keyword evidence="5 10" id="KW-0418">Kinase</keyword>
<evidence type="ECO:0000256" key="2">
    <source>
        <dbReference type="ARBA" id="ARBA00022527"/>
    </source>
</evidence>
<reference evidence="11" key="1">
    <citation type="journal article" date="2019" name="Int. J. Syst. Evol. Microbiol.">
        <title>The Global Catalogue of Microorganisms (GCM) 10K type strain sequencing project: providing services to taxonomists for standard genome sequencing and annotation.</title>
        <authorList>
            <consortium name="The Broad Institute Genomics Platform"/>
            <consortium name="The Broad Institute Genome Sequencing Center for Infectious Disease"/>
            <person name="Wu L."/>
            <person name="Ma J."/>
        </authorList>
    </citation>
    <scope>NUCLEOTIDE SEQUENCE [LARGE SCALE GENOMIC DNA]</scope>
    <source>
        <strain evidence="11">CGMCC 4.7643</strain>
    </source>
</reference>
<dbReference type="PANTHER" id="PTHR43289">
    <property type="entry name" value="MITOGEN-ACTIVATED PROTEIN KINASE KINASE KINASE 20-RELATED"/>
    <property type="match status" value="1"/>
</dbReference>
<feature type="domain" description="Protein kinase" evidence="9">
    <location>
        <begin position="12"/>
        <end position="257"/>
    </location>
</feature>
<dbReference type="PROSITE" id="PS50011">
    <property type="entry name" value="PROTEIN_KINASE_DOM"/>
    <property type="match status" value="1"/>
</dbReference>
<dbReference type="EMBL" id="JBHUKU010000006">
    <property type="protein sequence ID" value="MFD2459543.1"/>
    <property type="molecule type" value="Genomic_DNA"/>
</dbReference>
<dbReference type="Proteomes" id="UP001597419">
    <property type="component" value="Unassembled WGS sequence"/>
</dbReference>
<keyword evidence="6" id="KW-0067">ATP-binding</keyword>
<keyword evidence="11" id="KW-1185">Reference proteome</keyword>
<sequence length="371" mass="38958">MSSEGSIVGGRYRLDQPIGRGRAGIVWLAFDTRLFRTVAMKRMYLPVGLPPERAEQARAAAMQEGKDAARIEHPCAIKVFDVLPDGEDIWLVMEYIPSRSMSTFLTEHGTLTPEQAASLGIQLGKALTAIHAAGIVHRTLEPGTVLLADDGGVKLTDIGITGGGPTPAYRAPEVTRGLPPSMPADVFSLGATLYAAVEGLAPFGEDGQSSERPPQRAGVLSGALRKMLRADPLVRPTMADTVHSLSAITEGKETAFIPPTAPAMPTVPASWPVTAAQVPQQLPVSPVPLPQQQVAPQQAATQQMPHPMATQQYAPPTAQAAPPSAAAPVRPSPAGSSRPGMSPTTRKWVLTVAAIVVAVLVGIGISELLFL</sequence>
<feature type="region of interest" description="Disordered" evidence="7">
    <location>
        <begin position="287"/>
        <end position="343"/>
    </location>
</feature>
<evidence type="ECO:0000313" key="11">
    <source>
        <dbReference type="Proteomes" id="UP001597419"/>
    </source>
</evidence>
<dbReference type="Pfam" id="PF00069">
    <property type="entry name" value="Pkinase"/>
    <property type="match status" value="1"/>
</dbReference>
<evidence type="ECO:0000256" key="5">
    <source>
        <dbReference type="ARBA" id="ARBA00022777"/>
    </source>
</evidence>
<protein>
    <recommendedName>
        <fullName evidence="1">non-specific serine/threonine protein kinase</fullName>
        <ecNumber evidence="1">2.7.11.1</ecNumber>
    </recommendedName>
</protein>
<gene>
    <name evidence="10" type="ORF">ACFSYJ_13100</name>
</gene>
<dbReference type="SUPFAM" id="SSF56112">
    <property type="entry name" value="Protein kinase-like (PK-like)"/>
    <property type="match status" value="1"/>
</dbReference>
<evidence type="ECO:0000256" key="8">
    <source>
        <dbReference type="SAM" id="Phobius"/>
    </source>
</evidence>
<evidence type="ECO:0000256" key="3">
    <source>
        <dbReference type="ARBA" id="ARBA00022679"/>
    </source>
</evidence>
<organism evidence="10 11">
    <name type="scientific">Amycolatopsis samaneae</name>
    <dbReference type="NCBI Taxonomy" id="664691"/>
    <lineage>
        <taxon>Bacteria</taxon>
        <taxon>Bacillati</taxon>
        <taxon>Actinomycetota</taxon>
        <taxon>Actinomycetes</taxon>
        <taxon>Pseudonocardiales</taxon>
        <taxon>Pseudonocardiaceae</taxon>
        <taxon>Amycolatopsis</taxon>
    </lineage>
</organism>
<evidence type="ECO:0000256" key="1">
    <source>
        <dbReference type="ARBA" id="ARBA00012513"/>
    </source>
</evidence>
<evidence type="ECO:0000256" key="6">
    <source>
        <dbReference type="ARBA" id="ARBA00022840"/>
    </source>
</evidence>
<keyword evidence="2" id="KW-0723">Serine/threonine-protein kinase</keyword>
<keyword evidence="4" id="KW-0547">Nucleotide-binding</keyword>
<dbReference type="CDD" id="cd14014">
    <property type="entry name" value="STKc_PknB_like"/>
    <property type="match status" value="1"/>
</dbReference>
<dbReference type="EC" id="2.7.11.1" evidence="1"/>
<dbReference type="GO" id="GO:0004674">
    <property type="term" value="F:protein serine/threonine kinase activity"/>
    <property type="evidence" value="ECO:0007669"/>
    <property type="project" value="UniProtKB-EC"/>
</dbReference>
<keyword evidence="8" id="KW-0812">Transmembrane</keyword>
<keyword evidence="3 10" id="KW-0808">Transferase</keyword>
<dbReference type="InterPro" id="IPR011009">
    <property type="entry name" value="Kinase-like_dom_sf"/>
</dbReference>
<dbReference type="InterPro" id="IPR000719">
    <property type="entry name" value="Prot_kinase_dom"/>
</dbReference>
<dbReference type="RefSeq" id="WP_345397519.1">
    <property type="nucleotide sequence ID" value="NZ_BAABHG010000008.1"/>
</dbReference>
<evidence type="ECO:0000256" key="4">
    <source>
        <dbReference type="ARBA" id="ARBA00022741"/>
    </source>
</evidence>
<dbReference type="Gene3D" id="1.10.510.10">
    <property type="entry name" value="Transferase(Phosphotransferase) domain 1"/>
    <property type="match status" value="1"/>
</dbReference>
<proteinExistence type="predicted"/>
<comment type="caution">
    <text evidence="10">The sequence shown here is derived from an EMBL/GenBank/DDBJ whole genome shotgun (WGS) entry which is preliminary data.</text>
</comment>
<keyword evidence="8" id="KW-0472">Membrane</keyword>
<evidence type="ECO:0000256" key="7">
    <source>
        <dbReference type="SAM" id="MobiDB-lite"/>
    </source>
</evidence>
<name>A0ABW5GEL1_9PSEU</name>
<evidence type="ECO:0000259" key="9">
    <source>
        <dbReference type="PROSITE" id="PS50011"/>
    </source>
</evidence>
<keyword evidence="8" id="KW-1133">Transmembrane helix</keyword>
<dbReference type="PANTHER" id="PTHR43289:SF6">
    <property type="entry name" value="SERINE_THREONINE-PROTEIN KINASE NEKL-3"/>
    <property type="match status" value="1"/>
</dbReference>
<feature type="transmembrane region" description="Helical" evidence="8">
    <location>
        <begin position="348"/>
        <end position="370"/>
    </location>
</feature>
<accession>A0ABW5GEL1</accession>
<evidence type="ECO:0000313" key="10">
    <source>
        <dbReference type="EMBL" id="MFD2459543.1"/>
    </source>
</evidence>
<dbReference type="Gene3D" id="3.30.200.20">
    <property type="entry name" value="Phosphorylase Kinase, domain 1"/>
    <property type="match status" value="1"/>
</dbReference>